<organism evidence="1 2">
    <name type="scientific">Schistosoma japonicum</name>
    <name type="common">Blood fluke</name>
    <dbReference type="NCBI Taxonomy" id="6182"/>
    <lineage>
        <taxon>Eukaryota</taxon>
        <taxon>Metazoa</taxon>
        <taxon>Spiralia</taxon>
        <taxon>Lophotrochozoa</taxon>
        <taxon>Platyhelminthes</taxon>
        <taxon>Trematoda</taxon>
        <taxon>Digenea</taxon>
        <taxon>Strigeidida</taxon>
        <taxon>Schistosomatoidea</taxon>
        <taxon>Schistosomatidae</taxon>
        <taxon>Schistosoma</taxon>
    </lineage>
</organism>
<evidence type="ECO:0000313" key="1">
    <source>
        <dbReference type="EMBL" id="TNN05807.1"/>
    </source>
</evidence>
<name>A0A4Z2CNE7_SCHJA</name>
<dbReference type="EMBL" id="SKCS01000499">
    <property type="protein sequence ID" value="TNN05807.1"/>
    <property type="molecule type" value="Genomic_DNA"/>
</dbReference>
<protein>
    <submittedName>
        <fullName evidence="1">Uncharacterized protein</fullName>
    </submittedName>
</protein>
<dbReference type="AlphaFoldDB" id="A0A4Z2CNE7"/>
<comment type="caution">
    <text evidence="1">The sequence shown here is derived from an EMBL/GenBank/DDBJ whole genome shotgun (WGS) entry which is preliminary data.</text>
</comment>
<dbReference type="Proteomes" id="UP000311919">
    <property type="component" value="Unassembled WGS sequence"/>
</dbReference>
<reference evidence="1 2" key="1">
    <citation type="submission" date="2019-03" db="EMBL/GenBank/DDBJ databases">
        <title>An improved genome assembly of the fluke Schistosoma japonicum.</title>
        <authorList>
            <person name="Hu W."/>
            <person name="Luo F."/>
            <person name="Yin M."/>
            <person name="Mo X."/>
            <person name="Sun C."/>
            <person name="Wu Q."/>
            <person name="Zhu B."/>
            <person name="Xiang M."/>
            <person name="Wang J."/>
            <person name="Wang Y."/>
            <person name="Zhang T."/>
            <person name="Xu B."/>
            <person name="Zheng H."/>
            <person name="Feng Z."/>
        </authorList>
    </citation>
    <scope>NUCLEOTIDE SEQUENCE [LARGE SCALE GENOMIC DNA]</scope>
    <source>
        <strain evidence="1">HuSjv2</strain>
        <tissue evidence="1">Worms</tissue>
    </source>
</reference>
<keyword evidence="2" id="KW-1185">Reference proteome</keyword>
<accession>A0A4Z2CNE7</accession>
<gene>
    <name evidence="1" type="ORF">EWB00_008845</name>
</gene>
<sequence>MCIATVYSNNDVYNVMRIYATTEASTAFPMCIRDVAEPSSKISKDMKPDRTWTIRQSHREY</sequence>
<evidence type="ECO:0000313" key="2">
    <source>
        <dbReference type="Proteomes" id="UP000311919"/>
    </source>
</evidence>
<proteinExistence type="predicted"/>